<dbReference type="OrthoDB" id="8769301at2"/>
<comment type="caution">
    <text evidence="2">The sequence shown here is derived from an EMBL/GenBank/DDBJ whole genome shotgun (WGS) entry which is preliminary data.</text>
</comment>
<dbReference type="AlphaFoldDB" id="A0A2S9GW74"/>
<name>A0A2S9GW74_9BURK</name>
<evidence type="ECO:0000313" key="3">
    <source>
        <dbReference type="Proteomes" id="UP000237839"/>
    </source>
</evidence>
<dbReference type="PROSITE" id="PS51257">
    <property type="entry name" value="PROKAR_LIPOPROTEIN"/>
    <property type="match status" value="1"/>
</dbReference>
<proteinExistence type="predicted"/>
<dbReference type="EMBL" id="PUGF01000017">
    <property type="protein sequence ID" value="PRC91948.1"/>
    <property type="molecule type" value="Genomic_DNA"/>
</dbReference>
<organism evidence="2 3">
    <name type="scientific">Solimicrobium silvestre</name>
    <dbReference type="NCBI Taxonomy" id="2099400"/>
    <lineage>
        <taxon>Bacteria</taxon>
        <taxon>Pseudomonadati</taxon>
        <taxon>Pseudomonadota</taxon>
        <taxon>Betaproteobacteria</taxon>
        <taxon>Burkholderiales</taxon>
        <taxon>Oxalobacteraceae</taxon>
        <taxon>Solimicrobium</taxon>
    </lineage>
</organism>
<dbReference type="RefSeq" id="WP_105533040.1">
    <property type="nucleotide sequence ID" value="NZ_PUGF01000017.1"/>
</dbReference>
<gene>
    <name evidence="2" type="ORF">S2091_3290</name>
</gene>
<keyword evidence="1" id="KW-0732">Signal</keyword>
<protein>
    <submittedName>
        <fullName evidence="2">Uncharacterized protein</fullName>
    </submittedName>
</protein>
<reference evidence="2 3" key="1">
    <citation type="submission" date="2018-02" db="EMBL/GenBank/DDBJ databases">
        <title>Solimicrobium silvestre gen. nov., sp. nov., isolated from alpine forest soil.</title>
        <authorList>
            <person name="Margesin R."/>
            <person name="Albuquerque L."/>
            <person name="Zhang D.-C."/>
            <person name="Froufe H.J.C."/>
            <person name="Severino R."/>
            <person name="Roxo I."/>
            <person name="Egas C."/>
            <person name="Da Costa M.S."/>
        </authorList>
    </citation>
    <scope>NUCLEOTIDE SEQUENCE [LARGE SCALE GENOMIC DNA]</scope>
    <source>
        <strain evidence="2 3">S20-91</strain>
    </source>
</reference>
<feature type="signal peptide" evidence="1">
    <location>
        <begin position="1"/>
        <end position="26"/>
    </location>
</feature>
<sequence length="395" mass="42776">MQNKTLSKLGCLLFLIGMVNGTQVLAASCEDNFSSSGSFFTGSTFKTWAELPNSKFESAYKGAYMYTVKDGWKILQSNKEMGVISAAQAASYAKGKVIPLNIAVEKLGAGTKISLVYTTPAGAVSPEAAVKTHFCKTIEAAEAEQADTTAVAVNAPNASNTKPVANTKTMEGADDKAQANNIKTDEFIKGNKPCLGGICIGDDVASLSKITWAPMPSNFKNYHPSDVEVQNMMHGQKFVAGANSADILRGAMPYMAFSIFDSDAVPKLTELHGFCENMAGFLGSYKSDSGFDTYVVVNVLPDAYPSPRKLQVTSIRRNYPTIYTEDQVKELASQFKKRYASIPGEAYRATHTKPSEVEWSFQNRALIIGYSGGWMSSRIEQFKQYPGCGKALSID</sequence>
<feature type="chain" id="PRO_5015643092" evidence="1">
    <location>
        <begin position="27"/>
        <end position="395"/>
    </location>
</feature>
<keyword evidence="3" id="KW-1185">Reference proteome</keyword>
<evidence type="ECO:0000313" key="2">
    <source>
        <dbReference type="EMBL" id="PRC91948.1"/>
    </source>
</evidence>
<accession>A0A2S9GW74</accession>
<dbReference type="Proteomes" id="UP000237839">
    <property type="component" value="Unassembled WGS sequence"/>
</dbReference>
<evidence type="ECO:0000256" key="1">
    <source>
        <dbReference type="SAM" id="SignalP"/>
    </source>
</evidence>